<evidence type="ECO:0000256" key="11">
    <source>
        <dbReference type="PIRNR" id="PIRNR000168"/>
    </source>
</evidence>
<dbReference type="InterPro" id="IPR046373">
    <property type="entry name" value="Acyl-CoA_Oxase/DH_mid-dom_sf"/>
</dbReference>
<evidence type="ECO:0000259" key="15">
    <source>
        <dbReference type="Pfam" id="PF14749"/>
    </source>
</evidence>
<dbReference type="InterPro" id="IPR037069">
    <property type="entry name" value="AcylCoA_DH/ox_N_sf"/>
</dbReference>
<dbReference type="Gene3D" id="1.20.140.10">
    <property type="entry name" value="Butyryl-CoA Dehydrogenase, subunit A, domain 3"/>
    <property type="match status" value="2"/>
</dbReference>
<evidence type="ECO:0000256" key="3">
    <source>
        <dbReference type="ARBA" id="ARBA00004846"/>
    </source>
</evidence>
<evidence type="ECO:0000256" key="13">
    <source>
        <dbReference type="PIRSR" id="PIRSR000168-2"/>
    </source>
</evidence>
<feature type="domain" description="Acyl-CoA oxidase C-alpha1" evidence="16">
    <location>
        <begin position="289"/>
        <end position="450"/>
    </location>
</feature>
<keyword evidence="5 11" id="KW-0285">Flavoprotein</keyword>
<feature type="binding site" evidence="13">
    <location>
        <position position="192"/>
    </location>
    <ligand>
        <name>FAD</name>
        <dbReference type="ChEBI" id="CHEBI:57692"/>
    </ligand>
</feature>
<evidence type="ECO:0000313" key="17">
    <source>
        <dbReference type="EMBL" id="SOQ56189.1"/>
    </source>
</evidence>
<dbReference type="GO" id="GO:0003997">
    <property type="term" value="F:acyl-CoA oxidase activity"/>
    <property type="evidence" value="ECO:0007669"/>
    <property type="project" value="InterPro"/>
</dbReference>
<proteinExistence type="inferred from homology"/>
<comment type="subcellular location">
    <subcellularLocation>
        <location evidence="2">Peroxisome</location>
    </subcellularLocation>
</comment>
<dbReference type="Gene3D" id="2.40.110.10">
    <property type="entry name" value="Butyryl-CoA Dehydrogenase, subunit A, domain 2"/>
    <property type="match status" value="1"/>
</dbReference>
<protein>
    <recommendedName>
        <fullName evidence="11">Acyl-coenzyme A oxidase</fullName>
    </recommendedName>
</protein>
<dbReference type="PIRSF" id="PIRSF000168">
    <property type="entry name" value="Acyl-CoA_oxidase"/>
    <property type="match status" value="1"/>
</dbReference>
<dbReference type="Pfam" id="PF22924">
    <property type="entry name" value="ACOX_C_alpha1"/>
    <property type="match status" value="1"/>
</dbReference>
<name>A0A2H1WT00_SPOFR</name>
<accession>A0A2H1WT00</accession>
<feature type="binding site" evidence="13">
    <location>
        <position position="153"/>
    </location>
    <ligand>
        <name>FAD</name>
        <dbReference type="ChEBI" id="CHEBI:57692"/>
    </ligand>
</feature>
<dbReference type="GO" id="GO:0005504">
    <property type="term" value="F:fatty acid binding"/>
    <property type="evidence" value="ECO:0007669"/>
    <property type="project" value="TreeGrafter"/>
</dbReference>
<feature type="active site" description="Proton acceptor" evidence="12">
    <location>
        <position position="435"/>
    </location>
</feature>
<evidence type="ECO:0000256" key="2">
    <source>
        <dbReference type="ARBA" id="ARBA00004275"/>
    </source>
</evidence>
<comment type="pathway">
    <text evidence="3">Lipid metabolism; peroxisomal fatty acid beta-oxidation.</text>
</comment>
<keyword evidence="7" id="KW-0276">Fatty acid metabolism</keyword>
<feature type="domain" description="Acyl-CoA oxidase C-terminal" evidence="14">
    <location>
        <begin position="484"/>
        <end position="665"/>
    </location>
</feature>
<comment type="cofactor">
    <cofactor evidence="1">
        <name>FAD</name>
        <dbReference type="ChEBI" id="CHEBI:57692"/>
    </cofactor>
</comment>
<evidence type="ECO:0000256" key="1">
    <source>
        <dbReference type="ARBA" id="ARBA00001974"/>
    </source>
</evidence>
<evidence type="ECO:0000259" key="14">
    <source>
        <dbReference type="Pfam" id="PF01756"/>
    </source>
</evidence>
<gene>
    <name evidence="17" type="ORF">SFRICE_008708</name>
</gene>
<keyword evidence="9" id="KW-0443">Lipid metabolism</keyword>
<evidence type="ECO:0000256" key="7">
    <source>
        <dbReference type="ARBA" id="ARBA00022832"/>
    </source>
</evidence>
<comment type="similarity">
    <text evidence="4 11">Belongs to the acyl-CoA oxidase family.</text>
</comment>
<evidence type="ECO:0000256" key="12">
    <source>
        <dbReference type="PIRSR" id="PIRSR000168-1"/>
    </source>
</evidence>
<dbReference type="InterPro" id="IPR055060">
    <property type="entry name" value="ACOX_C_alpha1"/>
</dbReference>
<dbReference type="FunFam" id="1.20.140.10:FF:000013">
    <property type="entry name" value="Acyl-coenzyme A oxidase"/>
    <property type="match status" value="1"/>
</dbReference>
<dbReference type="InterPro" id="IPR009100">
    <property type="entry name" value="AcylCoA_DH/oxidase_NM_dom_sf"/>
</dbReference>
<evidence type="ECO:0000256" key="5">
    <source>
        <dbReference type="ARBA" id="ARBA00022630"/>
    </source>
</evidence>
<dbReference type="Pfam" id="PF01756">
    <property type="entry name" value="ACOX"/>
    <property type="match status" value="1"/>
</dbReference>
<dbReference type="GO" id="GO:0005777">
    <property type="term" value="C:peroxisome"/>
    <property type="evidence" value="ECO:0007669"/>
    <property type="project" value="UniProtKB-SubCell"/>
</dbReference>
<dbReference type="SUPFAM" id="SSF56645">
    <property type="entry name" value="Acyl-CoA dehydrogenase NM domain-like"/>
    <property type="match status" value="1"/>
</dbReference>
<dbReference type="Pfam" id="PF14749">
    <property type="entry name" value="Acyl-CoA_ox_N"/>
    <property type="match status" value="1"/>
</dbReference>
<organism evidence="17">
    <name type="scientific">Spodoptera frugiperda</name>
    <name type="common">Fall armyworm</name>
    <dbReference type="NCBI Taxonomy" id="7108"/>
    <lineage>
        <taxon>Eukaryota</taxon>
        <taxon>Metazoa</taxon>
        <taxon>Ecdysozoa</taxon>
        <taxon>Arthropoda</taxon>
        <taxon>Hexapoda</taxon>
        <taxon>Insecta</taxon>
        <taxon>Pterygota</taxon>
        <taxon>Neoptera</taxon>
        <taxon>Endopterygota</taxon>
        <taxon>Lepidoptera</taxon>
        <taxon>Glossata</taxon>
        <taxon>Ditrysia</taxon>
        <taxon>Noctuoidea</taxon>
        <taxon>Noctuidae</taxon>
        <taxon>Amphipyrinae</taxon>
        <taxon>Spodoptera</taxon>
    </lineage>
</organism>
<keyword evidence="8" id="KW-0560">Oxidoreductase</keyword>
<dbReference type="InterPro" id="IPR012258">
    <property type="entry name" value="Acyl-CoA_oxidase"/>
</dbReference>
<dbReference type="InterPro" id="IPR036250">
    <property type="entry name" value="AcylCo_DH-like_C"/>
</dbReference>
<reference evidence="17" key="1">
    <citation type="submission" date="2016-07" db="EMBL/GenBank/DDBJ databases">
        <authorList>
            <person name="Bretaudeau A."/>
        </authorList>
    </citation>
    <scope>NUCLEOTIDE SEQUENCE</scope>
    <source>
        <strain evidence="17">Rice</strain>
        <tissue evidence="17">Whole body</tissue>
    </source>
</reference>
<dbReference type="FunFam" id="2.40.110.10:FF:000003">
    <property type="entry name" value="Acyl-coenzyme A oxidase"/>
    <property type="match status" value="1"/>
</dbReference>
<evidence type="ECO:0000256" key="4">
    <source>
        <dbReference type="ARBA" id="ARBA00006288"/>
    </source>
</evidence>
<evidence type="ECO:0000256" key="9">
    <source>
        <dbReference type="ARBA" id="ARBA00023098"/>
    </source>
</evidence>
<sequence>MAEPKVCEDLVKERKKCTFDVTELTNLIDGGAQATEERHYVENLVINTEGMITKDEVPEEYLSHKERYEYAIKKACILYEVLKEYAAKHNTMDAFKPTNKYRVTFGMVKDISPFMLHMGMFVPTILNQSDPEQLAEWLPQAMSMGILGTYAQTELGHGTFLRGLETTATYDPATEEFVLHTPTLTAYKWWPGGLAHTANHCIVVAQLYSKGECYGVHPFFVQIRDTETHMPLPGVKVGEIGPKMGFQTANNGFLGFDHYRIPRRSMLMKNAQVLKDGTYVKSKNDKLTYGTMVFVRVLIVTDVAYELSRAATIAVRYSAVRHQSQPKPGEPEPQILDYVTQQHKLFIGVATSHVFRVTGYWLWDSYSKVIADVGKGNMDQLPELHALACCLKAVCSRDATARVEEFRLACGGHGFMASSNLPIINGIVSATITYEGEYTVLMLQTARFLVKAWKQATLGNAMTPTVSYLLRFFNNDRVHWETSPEGIVSGFLAIAAGKTKAACESLQEYEKSGMDYEDAWNSASVQLVNASEAHCRAILCEVSWRELSRLAAQSSPSLGKVLLQMGELYLIYWALEKRGDLLLYSTITRADIAKLQARYEVLLGLLRPNAVGLVDAFDIRDEILNSTLGAYDGRVYERLMEEALKSPLNAEPVNQSFHKYLKPLMMKAKL</sequence>
<evidence type="ECO:0000256" key="8">
    <source>
        <dbReference type="ARBA" id="ARBA00023002"/>
    </source>
</evidence>
<dbReference type="GO" id="GO:0033540">
    <property type="term" value="P:fatty acid beta-oxidation using acyl-CoA oxidase"/>
    <property type="evidence" value="ECO:0007669"/>
    <property type="project" value="TreeGrafter"/>
</dbReference>
<evidence type="ECO:0000259" key="16">
    <source>
        <dbReference type="Pfam" id="PF22924"/>
    </source>
</evidence>
<dbReference type="Gene3D" id="1.10.540.10">
    <property type="entry name" value="Acyl-CoA dehydrogenase/oxidase, N-terminal domain"/>
    <property type="match status" value="1"/>
</dbReference>
<dbReference type="AlphaFoldDB" id="A0A2H1WT00"/>
<dbReference type="GO" id="GO:0055088">
    <property type="term" value="P:lipid homeostasis"/>
    <property type="evidence" value="ECO:0007669"/>
    <property type="project" value="TreeGrafter"/>
</dbReference>
<dbReference type="InterPro" id="IPR002655">
    <property type="entry name" value="Acyl-CoA_oxidase_C"/>
</dbReference>
<dbReference type="PANTHER" id="PTHR10909:SF250">
    <property type="entry name" value="PEROXISOMAL ACYL-COENZYME A OXIDASE 1"/>
    <property type="match status" value="1"/>
</dbReference>
<dbReference type="InterPro" id="IPR029320">
    <property type="entry name" value="Acyl-CoA_ox_N"/>
</dbReference>
<evidence type="ECO:0000256" key="10">
    <source>
        <dbReference type="ARBA" id="ARBA00023140"/>
    </source>
</evidence>
<dbReference type="GO" id="GO:0071949">
    <property type="term" value="F:FAD binding"/>
    <property type="evidence" value="ECO:0007669"/>
    <property type="project" value="InterPro"/>
</dbReference>
<evidence type="ECO:0000256" key="6">
    <source>
        <dbReference type="ARBA" id="ARBA00022827"/>
    </source>
</evidence>
<dbReference type="SUPFAM" id="SSF47203">
    <property type="entry name" value="Acyl-CoA dehydrogenase C-terminal domain-like"/>
    <property type="match status" value="2"/>
</dbReference>
<dbReference type="EMBL" id="ODYU01010838">
    <property type="protein sequence ID" value="SOQ56189.1"/>
    <property type="molecule type" value="Genomic_DNA"/>
</dbReference>
<keyword evidence="6 11" id="KW-0274">FAD</keyword>
<dbReference type="FunFam" id="1.20.140.10:FF:000005">
    <property type="entry name" value="Acyl-coenzyme A oxidase"/>
    <property type="match status" value="1"/>
</dbReference>
<keyword evidence="10" id="KW-0576">Peroxisome</keyword>
<feature type="domain" description="Acyl-coenzyme A oxidase N-terminal" evidence="15">
    <location>
        <begin position="20"/>
        <end position="146"/>
    </location>
</feature>
<dbReference type="PANTHER" id="PTHR10909">
    <property type="entry name" value="ELECTRON TRANSPORT OXIDOREDUCTASE"/>
    <property type="match status" value="1"/>
</dbReference>